<dbReference type="AlphaFoldDB" id="A0AAF0BDU5"/>
<proteinExistence type="predicted"/>
<evidence type="ECO:0000313" key="1">
    <source>
        <dbReference type="EMBL" id="WCF99302.1"/>
    </source>
</evidence>
<evidence type="ECO:0000313" key="2">
    <source>
        <dbReference type="Proteomes" id="UP001179540"/>
    </source>
</evidence>
<dbReference type="RefSeq" id="WP_053443943.1">
    <property type="nucleotide sequence ID" value="NZ_CP116613.1"/>
</dbReference>
<protein>
    <submittedName>
        <fullName evidence="1">Uncharacterized protein</fullName>
    </submittedName>
</protein>
<gene>
    <name evidence="1" type="ORF">NY149_01290</name>
</gene>
<organism evidence="1 2">
    <name type="scientific">Porphyromonas gingivalis</name>
    <name type="common">Bacteroides gingivalis</name>
    <dbReference type="NCBI Taxonomy" id="837"/>
    <lineage>
        <taxon>Bacteria</taxon>
        <taxon>Pseudomonadati</taxon>
        <taxon>Bacteroidota</taxon>
        <taxon>Bacteroidia</taxon>
        <taxon>Bacteroidales</taxon>
        <taxon>Porphyromonadaceae</taxon>
        <taxon>Porphyromonas</taxon>
    </lineage>
</organism>
<sequence length="72" mass="8502">MKGKKVFTKKEIEELRSLIEQRTKAKTKKEQKPIRDKMREIGFYGRDDFGIVDLQLSDFERLINSGTIKIID</sequence>
<reference evidence="1" key="1">
    <citation type="submission" date="2023-01" db="EMBL/GenBank/DDBJ databases">
        <title>Phages are important unrecognized players in the ecology of the oral pathogen Porphyromonas gingivalis.</title>
        <authorList>
            <person name="Matrishin C.B."/>
            <person name="Kauffman K.M."/>
        </authorList>
    </citation>
    <scope>NUCLEOTIDE SEQUENCE</scope>
    <source>
        <strain evidence="1">HG1691old</strain>
    </source>
</reference>
<dbReference type="EMBL" id="CP116613">
    <property type="protein sequence ID" value="WCF99302.1"/>
    <property type="molecule type" value="Genomic_DNA"/>
</dbReference>
<name>A0AAF0BDU5_PORGN</name>
<accession>A0AAF0BDU5</accession>
<dbReference type="Proteomes" id="UP001179540">
    <property type="component" value="Chromosome"/>
</dbReference>